<dbReference type="PRINTS" id="PR00625">
    <property type="entry name" value="JDOMAIN"/>
</dbReference>
<dbReference type="GO" id="GO:0009408">
    <property type="term" value="P:response to heat"/>
    <property type="evidence" value="ECO:0007669"/>
    <property type="project" value="InterPro"/>
</dbReference>
<dbReference type="PROSITE" id="PS51188">
    <property type="entry name" value="ZF_CR"/>
    <property type="match status" value="1"/>
</dbReference>
<feature type="binding site" evidence="14">
    <location>
        <position position="166"/>
    </location>
    <ligand>
        <name>Zn(2+)</name>
        <dbReference type="ChEBI" id="CHEBI:29105"/>
        <label>2</label>
    </ligand>
</feature>
<dbReference type="SUPFAM" id="SSF49493">
    <property type="entry name" value="HSP40/DnaJ peptide-binding domain"/>
    <property type="match status" value="2"/>
</dbReference>
<dbReference type="FunFam" id="2.60.260.20:FF:000004">
    <property type="entry name" value="Molecular chaperone DnaJ"/>
    <property type="match status" value="1"/>
</dbReference>
<dbReference type="Pfam" id="PF00226">
    <property type="entry name" value="DnaJ"/>
    <property type="match status" value="1"/>
</dbReference>
<feature type="binding site" evidence="14">
    <location>
        <position position="199"/>
    </location>
    <ligand>
        <name>Zn(2+)</name>
        <dbReference type="ChEBI" id="CHEBI:29105"/>
        <label>1</label>
    </ligand>
</feature>
<dbReference type="AlphaFoldDB" id="A0AB38YDT8"/>
<dbReference type="FunFam" id="2.10.230.10:FF:000002">
    <property type="entry name" value="Molecular chaperone DnaJ"/>
    <property type="match status" value="1"/>
</dbReference>
<dbReference type="CDD" id="cd10747">
    <property type="entry name" value="DnaJ_C"/>
    <property type="match status" value="1"/>
</dbReference>
<feature type="domain" description="CR-type" evidence="17">
    <location>
        <begin position="133"/>
        <end position="211"/>
    </location>
</feature>
<dbReference type="RefSeq" id="WP_304994800.1">
    <property type="nucleotide sequence ID" value="NZ_CP101717.1"/>
</dbReference>
<protein>
    <recommendedName>
        <fullName evidence="13 14">Chaperone protein DnaJ</fullName>
    </recommendedName>
</protein>
<comment type="similarity">
    <text evidence="12 14">Belongs to the DnaJ family.</text>
</comment>
<dbReference type="FunFam" id="1.10.287.110:FF:000034">
    <property type="entry name" value="Chaperone protein DnaJ"/>
    <property type="match status" value="1"/>
</dbReference>
<dbReference type="GO" id="GO:0042026">
    <property type="term" value="P:protein refolding"/>
    <property type="evidence" value="ECO:0007669"/>
    <property type="project" value="TreeGrafter"/>
</dbReference>
<evidence type="ECO:0000256" key="11">
    <source>
        <dbReference type="ARBA" id="ARBA00053423"/>
    </source>
</evidence>
<dbReference type="InterPro" id="IPR002939">
    <property type="entry name" value="DnaJ_C"/>
</dbReference>
<evidence type="ECO:0000256" key="6">
    <source>
        <dbReference type="ARBA" id="ARBA00022737"/>
    </source>
</evidence>
<feature type="binding site" evidence="14">
    <location>
        <position position="188"/>
    </location>
    <ligand>
        <name>Zn(2+)</name>
        <dbReference type="ChEBI" id="CHEBI:29105"/>
        <label>2</label>
    </ligand>
</feature>
<evidence type="ECO:0000256" key="4">
    <source>
        <dbReference type="ARBA" id="ARBA00022705"/>
    </source>
</evidence>
<keyword evidence="5 14" id="KW-0479">Metal-binding</keyword>
<dbReference type="SMART" id="SM00271">
    <property type="entry name" value="DnaJ"/>
    <property type="match status" value="1"/>
</dbReference>
<keyword evidence="4 14" id="KW-0235">DNA replication</keyword>
<dbReference type="GO" id="GO:0031072">
    <property type="term" value="F:heat shock protein binding"/>
    <property type="evidence" value="ECO:0007669"/>
    <property type="project" value="InterPro"/>
</dbReference>
<feature type="domain" description="J" evidence="16">
    <location>
        <begin position="5"/>
        <end position="70"/>
    </location>
</feature>
<dbReference type="Pfam" id="PF00684">
    <property type="entry name" value="DnaJ_CXXCXGXG"/>
    <property type="match status" value="1"/>
</dbReference>
<dbReference type="GO" id="GO:0016491">
    <property type="term" value="F:oxidoreductase activity"/>
    <property type="evidence" value="ECO:0007669"/>
    <property type="project" value="UniProtKB-KW"/>
</dbReference>
<organism evidence="18">
    <name type="scientific">Salinispirillum sp. LH 10-3-1</name>
    <dbReference type="NCBI Taxonomy" id="2952525"/>
    <lineage>
        <taxon>Bacteria</taxon>
        <taxon>Pseudomonadati</taxon>
        <taxon>Pseudomonadota</taxon>
        <taxon>Gammaproteobacteria</taxon>
        <taxon>Oceanospirillales</taxon>
        <taxon>Saccharospirillaceae</taxon>
        <taxon>Salinispirillum</taxon>
    </lineage>
</organism>
<evidence type="ECO:0000313" key="18">
    <source>
        <dbReference type="EMBL" id="WLD57515.1"/>
    </source>
</evidence>
<evidence type="ECO:0000256" key="7">
    <source>
        <dbReference type="ARBA" id="ARBA00022771"/>
    </source>
</evidence>
<sequence>MSKRDYYEVLGVDRQADAKEIKKAYRRLAMKYHPDRNSDDPDSDAKFKEASEAYEVLSDEDKRHIYDQRGHAGLDGMGAGGGFNADAHGSFSDIFGDVFGDIFGGGRGGRSTSRRGSDLRYNMELSLEEAVRGVEKKIRVPTLVSCNTCDGSGAKKGTKPTTCGVCHGTGTVRMQQGFFAVQQTCHACGGRGTVIKDPCNDCHGRGVKEETRTLNVKIPPGVDTGDRIRLSGEGEAGMQGGPAGDLFVQVMVREHAIFQRDGSNLYCEVPISFADAALGGELEVPTLEGKVKLKVPEETQTGKLFRLRSKGVTPVRGGPRGDLLCRVVVETPVKLTSKQKDLLREFQETLEGKKNNHSPRKTNWFDGVKKFFEDM</sequence>
<dbReference type="CDD" id="cd10719">
    <property type="entry name" value="DnaJ_zf"/>
    <property type="match status" value="1"/>
</dbReference>
<evidence type="ECO:0000256" key="3">
    <source>
        <dbReference type="ARBA" id="ARBA00022490"/>
    </source>
</evidence>
<feature type="binding site" evidence="14">
    <location>
        <position position="149"/>
    </location>
    <ligand>
        <name>Zn(2+)</name>
        <dbReference type="ChEBI" id="CHEBI:29105"/>
        <label>1</label>
    </ligand>
</feature>
<evidence type="ECO:0000256" key="2">
    <source>
        <dbReference type="ARBA" id="ARBA00011738"/>
    </source>
</evidence>
<dbReference type="GO" id="GO:0051082">
    <property type="term" value="F:unfolded protein binding"/>
    <property type="evidence" value="ECO:0007669"/>
    <property type="project" value="UniProtKB-UniRule"/>
</dbReference>
<dbReference type="InterPro" id="IPR008971">
    <property type="entry name" value="HSP40/DnaJ_pept-bd"/>
</dbReference>
<dbReference type="HAMAP" id="MF_01152">
    <property type="entry name" value="DnaJ"/>
    <property type="match status" value="1"/>
</dbReference>
<comment type="subcellular location">
    <subcellularLocation>
        <location evidence="1 14">Cytoplasm</location>
    </subcellularLocation>
</comment>
<dbReference type="NCBIfam" id="NF008035">
    <property type="entry name" value="PRK10767.1"/>
    <property type="match status" value="1"/>
</dbReference>
<keyword evidence="18" id="KW-0560">Oxidoreductase</keyword>
<feature type="repeat" description="CXXCXGXG motif" evidence="14">
    <location>
        <begin position="199"/>
        <end position="206"/>
    </location>
</feature>
<feature type="repeat" description="CXXCXGXG motif" evidence="14">
    <location>
        <begin position="185"/>
        <end position="192"/>
    </location>
</feature>
<evidence type="ECO:0000256" key="15">
    <source>
        <dbReference type="PROSITE-ProRule" id="PRU00546"/>
    </source>
</evidence>
<dbReference type="Gene3D" id="2.60.260.20">
    <property type="entry name" value="Urease metallochaperone UreE, N-terminal domain"/>
    <property type="match status" value="2"/>
</dbReference>
<evidence type="ECO:0000256" key="5">
    <source>
        <dbReference type="ARBA" id="ARBA00022723"/>
    </source>
</evidence>
<dbReference type="Gene3D" id="2.10.230.10">
    <property type="entry name" value="Heat shock protein DnaJ, cysteine-rich domain"/>
    <property type="match status" value="1"/>
</dbReference>
<dbReference type="InterPro" id="IPR012724">
    <property type="entry name" value="DnaJ"/>
</dbReference>
<accession>A0AB38YDT8</accession>
<dbReference type="GO" id="GO:0008270">
    <property type="term" value="F:zinc ion binding"/>
    <property type="evidence" value="ECO:0007669"/>
    <property type="project" value="UniProtKB-UniRule"/>
</dbReference>
<feature type="repeat" description="CXXCXGXG motif" evidence="14">
    <location>
        <begin position="163"/>
        <end position="170"/>
    </location>
</feature>
<comment type="cofactor">
    <cofactor evidence="14">
        <name>Zn(2+)</name>
        <dbReference type="ChEBI" id="CHEBI:29105"/>
    </cofactor>
    <text evidence="14">Binds 2 Zn(2+) ions per monomer.</text>
</comment>
<dbReference type="PROSITE" id="PS00636">
    <property type="entry name" value="DNAJ_1"/>
    <property type="match status" value="1"/>
</dbReference>
<feature type="repeat" description="CXXCXGXG motif" evidence="14">
    <location>
        <begin position="146"/>
        <end position="153"/>
    </location>
</feature>
<dbReference type="Pfam" id="PF01556">
    <property type="entry name" value="DnaJ_C"/>
    <property type="match status" value="1"/>
</dbReference>
<name>A0AB38YDT8_9GAMM</name>
<keyword evidence="7 14" id="KW-0863">Zinc-finger</keyword>
<dbReference type="GO" id="GO:0005737">
    <property type="term" value="C:cytoplasm"/>
    <property type="evidence" value="ECO:0007669"/>
    <property type="project" value="UniProtKB-SubCell"/>
</dbReference>
<feature type="binding site" evidence="14">
    <location>
        <position position="185"/>
    </location>
    <ligand>
        <name>Zn(2+)</name>
        <dbReference type="ChEBI" id="CHEBI:29105"/>
        <label>2</label>
    </ligand>
</feature>
<keyword evidence="6 14" id="KW-0677">Repeat</keyword>
<evidence type="ECO:0000256" key="13">
    <source>
        <dbReference type="ARBA" id="ARBA00067609"/>
    </source>
</evidence>
<reference evidence="18" key="1">
    <citation type="submission" date="2022-07" db="EMBL/GenBank/DDBJ databases">
        <title>Complete genome sequence of Salinispirillum sp. LH10-3-1 capable of multiple carbohydrate inversion isolated from a soda lake.</title>
        <authorList>
            <person name="Liu J."/>
            <person name="Zhai Y."/>
            <person name="Zhang H."/>
            <person name="Yang H."/>
            <person name="Qu J."/>
            <person name="Li J."/>
        </authorList>
    </citation>
    <scope>NUCLEOTIDE SEQUENCE</scope>
    <source>
        <strain evidence="18">LH 10-3-1</strain>
    </source>
</reference>
<dbReference type="GO" id="GO:0006260">
    <property type="term" value="P:DNA replication"/>
    <property type="evidence" value="ECO:0007669"/>
    <property type="project" value="UniProtKB-KW"/>
</dbReference>
<gene>
    <name evidence="14 18" type="primary">dnaJ</name>
    <name evidence="18" type="ORF">NFC81_12455</name>
</gene>
<evidence type="ECO:0000256" key="9">
    <source>
        <dbReference type="ARBA" id="ARBA00023016"/>
    </source>
</evidence>
<dbReference type="InterPro" id="IPR001305">
    <property type="entry name" value="HSP_DnaJ_Cys-rich_dom"/>
</dbReference>
<evidence type="ECO:0000256" key="1">
    <source>
        <dbReference type="ARBA" id="ARBA00004496"/>
    </source>
</evidence>
<dbReference type="InterPro" id="IPR001623">
    <property type="entry name" value="DnaJ_domain"/>
</dbReference>
<dbReference type="EMBL" id="CP101717">
    <property type="protein sequence ID" value="WLD57515.1"/>
    <property type="molecule type" value="Genomic_DNA"/>
</dbReference>
<dbReference type="SUPFAM" id="SSF57938">
    <property type="entry name" value="DnaJ/Hsp40 cysteine-rich domain"/>
    <property type="match status" value="1"/>
</dbReference>
<dbReference type="PANTHER" id="PTHR43096">
    <property type="entry name" value="DNAJ HOMOLOG 1, MITOCHONDRIAL-RELATED"/>
    <property type="match status" value="1"/>
</dbReference>
<evidence type="ECO:0000256" key="12">
    <source>
        <dbReference type="ARBA" id="ARBA00061004"/>
    </source>
</evidence>
<dbReference type="CDD" id="cd06257">
    <property type="entry name" value="DnaJ"/>
    <property type="match status" value="1"/>
</dbReference>
<keyword evidence="3 14" id="KW-0963">Cytoplasm</keyword>
<dbReference type="PROSITE" id="PS50076">
    <property type="entry name" value="DNAJ_2"/>
    <property type="match status" value="1"/>
</dbReference>
<keyword evidence="8 14" id="KW-0862">Zinc</keyword>
<evidence type="ECO:0000259" key="17">
    <source>
        <dbReference type="PROSITE" id="PS51188"/>
    </source>
</evidence>
<dbReference type="PANTHER" id="PTHR43096:SF48">
    <property type="entry name" value="CHAPERONE PROTEIN DNAJ"/>
    <property type="match status" value="1"/>
</dbReference>
<evidence type="ECO:0000256" key="14">
    <source>
        <dbReference type="HAMAP-Rule" id="MF_01152"/>
    </source>
</evidence>
<feature type="binding site" evidence="14">
    <location>
        <position position="163"/>
    </location>
    <ligand>
        <name>Zn(2+)</name>
        <dbReference type="ChEBI" id="CHEBI:29105"/>
        <label>2</label>
    </ligand>
</feature>
<feature type="binding site" evidence="14">
    <location>
        <position position="202"/>
    </location>
    <ligand>
        <name>Zn(2+)</name>
        <dbReference type="ChEBI" id="CHEBI:29105"/>
        <label>1</label>
    </ligand>
</feature>
<evidence type="ECO:0000259" key="16">
    <source>
        <dbReference type="PROSITE" id="PS50076"/>
    </source>
</evidence>
<dbReference type="InterPro" id="IPR036869">
    <property type="entry name" value="J_dom_sf"/>
</dbReference>
<keyword evidence="9 14" id="KW-0346">Stress response</keyword>
<dbReference type="GO" id="GO:0005524">
    <property type="term" value="F:ATP binding"/>
    <property type="evidence" value="ECO:0007669"/>
    <property type="project" value="InterPro"/>
</dbReference>
<comment type="subunit">
    <text evidence="2 14">Homodimer.</text>
</comment>
<dbReference type="SUPFAM" id="SSF46565">
    <property type="entry name" value="Chaperone J-domain"/>
    <property type="match status" value="1"/>
</dbReference>
<dbReference type="InterPro" id="IPR036410">
    <property type="entry name" value="HSP_DnaJ_Cys-rich_dom_sf"/>
</dbReference>
<feature type="zinc finger region" description="CR-type" evidence="15">
    <location>
        <begin position="133"/>
        <end position="211"/>
    </location>
</feature>
<comment type="function">
    <text evidence="11 14">Participates actively in the response to hyperosmotic and heat shock by preventing the aggregation of stress-denatured proteins and by disaggregating proteins, also in an autonomous, DnaK-independent fashion. Unfolded proteins bind initially to DnaJ; upon interaction with the DnaJ-bound protein, DnaK hydrolyzes its bound ATP, resulting in the formation of a stable complex. GrpE releases ADP from DnaK; ATP binding to DnaK triggers the release of the substrate protein, thus completing the reaction cycle. Several rounds of ATP-dependent interactions between DnaJ, DnaK and GrpE are required for fully efficient folding. Also involved, together with DnaK and GrpE, in the DNA replication of plasmids through activation of initiation proteins.</text>
</comment>
<feature type="binding site" evidence="14">
    <location>
        <position position="146"/>
    </location>
    <ligand>
        <name>Zn(2+)</name>
        <dbReference type="ChEBI" id="CHEBI:29105"/>
        <label>1</label>
    </ligand>
</feature>
<dbReference type="Gene3D" id="1.10.287.110">
    <property type="entry name" value="DnaJ domain"/>
    <property type="match status" value="1"/>
</dbReference>
<proteinExistence type="inferred from homology"/>
<evidence type="ECO:0000256" key="8">
    <source>
        <dbReference type="ARBA" id="ARBA00022833"/>
    </source>
</evidence>
<dbReference type="InterPro" id="IPR018253">
    <property type="entry name" value="DnaJ_domain_CS"/>
</dbReference>
<evidence type="ECO:0000256" key="10">
    <source>
        <dbReference type="ARBA" id="ARBA00023186"/>
    </source>
</evidence>
<dbReference type="NCBIfam" id="TIGR02349">
    <property type="entry name" value="DnaJ_bact"/>
    <property type="match status" value="1"/>
</dbReference>
<comment type="domain">
    <text evidence="14">The J domain is necessary and sufficient to stimulate DnaK ATPase activity. Zinc center 1 plays an important role in the autonomous, DnaK-independent chaperone activity of DnaJ. Zinc center 2 is essential for interaction with DnaK and for DnaJ activity.</text>
</comment>
<keyword evidence="10 14" id="KW-0143">Chaperone</keyword>